<dbReference type="EMBL" id="FWXV01000001">
    <property type="protein sequence ID" value="SMC73946.1"/>
    <property type="molecule type" value="Genomic_DNA"/>
</dbReference>
<proteinExistence type="predicted"/>
<dbReference type="SMART" id="SM00327">
    <property type="entry name" value="VWA"/>
    <property type="match status" value="1"/>
</dbReference>
<dbReference type="InterPro" id="IPR050458">
    <property type="entry name" value="LolB"/>
</dbReference>
<dbReference type="Gene3D" id="3.40.50.410">
    <property type="entry name" value="von Willebrand factor, type A domain"/>
    <property type="match status" value="1"/>
</dbReference>
<evidence type="ECO:0000313" key="3">
    <source>
        <dbReference type="Proteomes" id="UP000192674"/>
    </source>
</evidence>
<dbReference type="InterPro" id="IPR002035">
    <property type="entry name" value="VWF_A"/>
</dbReference>
<gene>
    <name evidence="2" type="ORF">SAMN05661093_01816</name>
</gene>
<dbReference type="InterPro" id="IPR008912">
    <property type="entry name" value="Uncharacterised_CoxE"/>
</dbReference>
<protein>
    <submittedName>
        <fullName evidence="2">VWA domain containing CoxE-like protein</fullName>
    </submittedName>
</protein>
<dbReference type="InterPro" id="IPR036465">
    <property type="entry name" value="vWFA_dom_sf"/>
</dbReference>
<evidence type="ECO:0000259" key="1">
    <source>
        <dbReference type="SMART" id="SM00327"/>
    </source>
</evidence>
<evidence type="ECO:0000313" key="2">
    <source>
        <dbReference type="EMBL" id="SMC73946.1"/>
    </source>
</evidence>
<dbReference type="CDD" id="cd01462">
    <property type="entry name" value="VWA_YIEM_type"/>
    <property type="match status" value="1"/>
</dbReference>
<reference evidence="2 3" key="1">
    <citation type="submission" date="2017-04" db="EMBL/GenBank/DDBJ databases">
        <authorList>
            <person name="Afonso C.L."/>
            <person name="Miller P.J."/>
            <person name="Scott M.A."/>
            <person name="Spackman E."/>
            <person name="Goraichik I."/>
            <person name="Dimitrov K.M."/>
            <person name="Suarez D.L."/>
            <person name="Swayne D.E."/>
        </authorList>
    </citation>
    <scope>NUCLEOTIDE SEQUENCE [LARGE SCALE GENOMIC DNA]</scope>
    <source>
        <strain evidence="2 3">DSM 43828</strain>
    </source>
</reference>
<dbReference type="PANTHER" id="PTHR30634">
    <property type="entry name" value="OUTER MEMBRANE LOLAB LIPOPROTEIN INSERTION APPARATUS"/>
    <property type="match status" value="1"/>
</dbReference>
<dbReference type="SUPFAM" id="SSF53300">
    <property type="entry name" value="vWA-like"/>
    <property type="match status" value="1"/>
</dbReference>
<dbReference type="OrthoDB" id="9789979at2"/>
<accession>A0A1W2BM99</accession>
<sequence length="367" mass="40860">MTDMERWRLILGQPAARCTGQLGEAAARRDAALEWLYGRDGDLADRDVRRGGTGDSEVQTVDWLDDIHQLFPRETIERLERDAVERYEIVDVVTDPAVLERIEPNPALLRAVLRTKHLMNPAVLAMARRIVEAVVRQLMEKLATEIRQSFTGTRSRRPSNHKNSRNFDFKATIRANLAHYQPDQRRIAIEKPKFVSRTRRHVEQWQVILLVDQSGSMVSSVIHSAVTAACLWSLPGLRTHLVAFDTNVVDLTSDVTDPVELLMKVQLGGGTDIARAVAYGASLIDNPRRAIVAVITDFYEGGDDHDLVRTVRKLVEQGTHVLGLGALDDEAAPSYDRVLAQRLANVGAHVGAMTPGQLAEFVAEKLS</sequence>
<keyword evidence="3" id="KW-1185">Reference proteome</keyword>
<feature type="domain" description="VWFA" evidence="1">
    <location>
        <begin position="204"/>
        <end position="363"/>
    </location>
</feature>
<dbReference type="Pfam" id="PF05762">
    <property type="entry name" value="VWA_CoxE"/>
    <property type="match status" value="1"/>
</dbReference>
<dbReference type="AlphaFoldDB" id="A0A1W2BM99"/>
<organism evidence="2 3">
    <name type="scientific">Kibdelosporangium aridum</name>
    <dbReference type="NCBI Taxonomy" id="2030"/>
    <lineage>
        <taxon>Bacteria</taxon>
        <taxon>Bacillati</taxon>
        <taxon>Actinomycetota</taxon>
        <taxon>Actinomycetes</taxon>
        <taxon>Pseudonocardiales</taxon>
        <taxon>Pseudonocardiaceae</taxon>
        <taxon>Kibdelosporangium</taxon>
    </lineage>
</organism>
<dbReference type="RefSeq" id="WP_084425417.1">
    <property type="nucleotide sequence ID" value="NZ_FWXV01000001.1"/>
</dbReference>
<dbReference type="Proteomes" id="UP000192674">
    <property type="component" value="Unassembled WGS sequence"/>
</dbReference>
<dbReference type="PANTHER" id="PTHR30634:SF16">
    <property type="entry name" value="OUTER-MEMBRANE LIPOPROTEIN LOLB"/>
    <property type="match status" value="1"/>
</dbReference>
<name>A0A1W2BM99_KIBAR</name>